<dbReference type="AlphaFoldDB" id="A0A4V2V396"/>
<dbReference type="Pfam" id="PF00534">
    <property type="entry name" value="Glycos_transf_1"/>
    <property type="match status" value="1"/>
</dbReference>
<feature type="domain" description="Glycosyltransferase subfamily 4-like N-terminal" evidence="3">
    <location>
        <begin position="17"/>
        <end position="212"/>
    </location>
</feature>
<dbReference type="Gene3D" id="3.40.50.2000">
    <property type="entry name" value="Glycogen Phosphorylase B"/>
    <property type="match status" value="2"/>
</dbReference>
<name>A0A4V2V396_9GAMM</name>
<evidence type="ECO:0000313" key="4">
    <source>
        <dbReference type="EMBL" id="TCT30367.1"/>
    </source>
</evidence>
<dbReference type="PANTHER" id="PTHR46401:SF2">
    <property type="entry name" value="GLYCOSYLTRANSFERASE WBBK-RELATED"/>
    <property type="match status" value="1"/>
</dbReference>
<accession>A0A4V2V396</accession>
<evidence type="ECO:0000313" key="5">
    <source>
        <dbReference type="Proteomes" id="UP000295055"/>
    </source>
</evidence>
<gene>
    <name evidence="4" type="ORF">EC835_109120</name>
</gene>
<organism evidence="4 5">
    <name type="scientific">Providencia alcalifaciens</name>
    <dbReference type="NCBI Taxonomy" id="126385"/>
    <lineage>
        <taxon>Bacteria</taxon>
        <taxon>Pseudomonadati</taxon>
        <taxon>Pseudomonadota</taxon>
        <taxon>Gammaproteobacteria</taxon>
        <taxon>Enterobacterales</taxon>
        <taxon>Morganellaceae</taxon>
        <taxon>Providencia</taxon>
    </lineage>
</organism>
<dbReference type="EMBL" id="SMAS01000009">
    <property type="protein sequence ID" value="TCT30367.1"/>
    <property type="molecule type" value="Genomic_DNA"/>
</dbReference>
<protein>
    <submittedName>
        <fullName evidence="4">Glycosyltransferase involved in cell wall biosynthesis</fullName>
    </submittedName>
</protein>
<sequence length="399" mass="45852">MKVLLIDVNCKKGSTGKIVYELYSELKEQGHEAAICYGRGDKISEKNIYKTSSDIETIIHAGMSRLTGYTGYFSPFSTKRIINIIDSFNPDVIHLHELHGYYVNIYPLLEYIKKKKIKTIWTFHCEFMYTGKCGHSFECEKWKTGCHHCPQLNNYPRSLYFDRTEFMYNQKKDSFSNYHNLTIVTPSSWLAERTKISFLHEKKIKIIHNGINNKDIFKPIYNSSLYNKYNLYGKKIILSIAPNIMSYTKGGEKILDIARKYHDQNVIFLLIGNDDEIKNLPKNVIAIGKIKDQNLLAEFYSIADLFLICSKRENFPTTCLEALSCGTPIIGFNNGGTAETAPGNLGFFVEDNDIDALVEFIKNFTTGKTILASPQECRNFAVTNYSTENMLKQYIELYN</sequence>
<dbReference type="InterPro" id="IPR001296">
    <property type="entry name" value="Glyco_trans_1"/>
</dbReference>
<dbReference type="OrthoDB" id="9802524at2"/>
<keyword evidence="1 4" id="KW-0808">Transferase</keyword>
<evidence type="ECO:0000256" key="1">
    <source>
        <dbReference type="ARBA" id="ARBA00022679"/>
    </source>
</evidence>
<dbReference type="PANTHER" id="PTHR46401">
    <property type="entry name" value="GLYCOSYLTRANSFERASE WBBK-RELATED"/>
    <property type="match status" value="1"/>
</dbReference>
<dbReference type="Proteomes" id="UP000295055">
    <property type="component" value="Unassembled WGS sequence"/>
</dbReference>
<dbReference type="SUPFAM" id="SSF53756">
    <property type="entry name" value="UDP-Glycosyltransferase/glycogen phosphorylase"/>
    <property type="match status" value="1"/>
</dbReference>
<dbReference type="Pfam" id="PF13439">
    <property type="entry name" value="Glyco_transf_4"/>
    <property type="match status" value="1"/>
</dbReference>
<dbReference type="InterPro" id="IPR028098">
    <property type="entry name" value="Glyco_trans_4-like_N"/>
</dbReference>
<dbReference type="RefSeq" id="WP_132497034.1">
    <property type="nucleotide sequence ID" value="NZ_SMAS01000009.1"/>
</dbReference>
<comment type="caution">
    <text evidence="4">The sequence shown here is derived from an EMBL/GenBank/DDBJ whole genome shotgun (WGS) entry which is preliminary data.</text>
</comment>
<evidence type="ECO:0000259" key="3">
    <source>
        <dbReference type="Pfam" id="PF13439"/>
    </source>
</evidence>
<feature type="domain" description="Glycosyl transferase family 1" evidence="2">
    <location>
        <begin position="244"/>
        <end position="367"/>
    </location>
</feature>
<reference evidence="4 5" key="1">
    <citation type="submission" date="2019-03" db="EMBL/GenBank/DDBJ databases">
        <title>Genomic analyses of the natural microbiome of Caenorhabditis elegans.</title>
        <authorList>
            <person name="Samuel B."/>
        </authorList>
    </citation>
    <scope>NUCLEOTIDE SEQUENCE [LARGE SCALE GENOMIC DNA]</scope>
    <source>
        <strain evidence="4 5">JUb102</strain>
    </source>
</reference>
<proteinExistence type="predicted"/>
<evidence type="ECO:0000259" key="2">
    <source>
        <dbReference type="Pfam" id="PF00534"/>
    </source>
</evidence>
<dbReference type="GO" id="GO:0016757">
    <property type="term" value="F:glycosyltransferase activity"/>
    <property type="evidence" value="ECO:0007669"/>
    <property type="project" value="InterPro"/>
</dbReference>